<protein>
    <submittedName>
        <fullName evidence="9">Kinase-like domain-containing protein</fullName>
    </submittedName>
</protein>
<dbReference type="SMART" id="SM00220">
    <property type="entry name" value="S_TKc"/>
    <property type="match status" value="1"/>
</dbReference>
<dbReference type="EMBL" id="JAGMUV010000006">
    <property type="protein sequence ID" value="KAH7153328.1"/>
    <property type="molecule type" value="Genomic_DNA"/>
</dbReference>
<proteinExistence type="predicted"/>
<evidence type="ECO:0000256" key="6">
    <source>
        <dbReference type="PROSITE-ProRule" id="PRU10141"/>
    </source>
</evidence>
<dbReference type="Proteomes" id="UP000738349">
    <property type="component" value="Unassembled WGS sequence"/>
</dbReference>
<dbReference type="PROSITE" id="PS50011">
    <property type="entry name" value="PROTEIN_KINASE_DOM"/>
    <property type="match status" value="1"/>
</dbReference>
<dbReference type="InterPro" id="IPR051175">
    <property type="entry name" value="CLK_kinases"/>
</dbReference>
<evidence type="ECO:0000259" key="7">
    <source>
        <dbReference type="PROSITE" id="PS50011"/>
    </source>
</evidence>
<feature type="domain" description="Protein kinase" evidence="7">
    <location>
        <begin position="23"/>
        <end position="394"/>
    </location>
</feature>
<dbReference type="Gene3D" id="1.10.510.10">
    <property type="entry name" value="Transferase(Phosphotransferase) domain 1"/>
    <property type="match status" value="1"/>
</dbReference>
<dbReference type="InterPro" id="IPR011009">
    <property type="entry name" value="Kinase-like_dom_sf"/>
</dbReference>
<name>A0A9P9JDS1_9HYPO</name>
<dbReference type="InterPro" id="IPR017441">
    <property type="entry name" value="Protein_kinase_ATP_BS"/>
</dbReference>
<dbReference type="PROSITE" id="PS00107">
    <property type="entry name" value="PROTEIN_KINASE_ATP"/>
    <property type="match status" value="1"/>
</dbReference>
<keyword evidence="4 9" id="KW-0418">Kinase</keyword>
<dbReference type="PANTHER" id="PTHR45646">
    <property type="entry name" value="SERINE/THREONINE-PROTEIN KINASE DOA-RELATED"/>
    <property type="match status" value="1"/>
</dbReference>
<dbReference type="Pfam" id="PF00069">
    <property type="entry name" value="Pkinase"/>
    <property type="match status" value="1"/>
</dbReference>
<sequence length="410" mass="46202">MPEYYIPGGFHPVQIDDRLHTRYRIVNKLGYGSSSTVWLALDEQTSKYVAIKVGTAGAGREEEVNLSRLRTGLATCSHATDKLSMIDVPLDSFSLDGPNGHHDCLVKAPARCSLRDAREASWSGLFQPDVAQSLAAQLAVAVSLVHSQGYAHGALHLGNLLLQLPFFLDNLSVEQLYDKFGAPKLDPLVRIDKKPILPGSGIPSHVVQSMWLGVKSSKVTLNEARLSLGDFGAAFRPSDKSPFEAYIHRSIIPPEAVFEPTTPPSFAADIWSLGCMIFELLSCQSLFGGWLAPQDHITAEQVHLLGIMPPEWWNKWEQRPKWFDEFGRPLSKEGDIWRWDRIFEECIQKMRQDRGMPISSEEEKVALLELLQWMLAWRPSERPNAEQVLGTTWMKKWALPAFEESRKTWE</sequence>
<dbReference type="Gene3D" id="3.30.200.20">
    <property type="entry name" value="Phosphorylase Kinase, domain 1"/>
    <property type="match status" value="1"/>
</dbReference>
<dbReference type="PANTHER" id="PTHR45646:SF11">
    <property type="entry name" value="SERINE_THREONINE-PROTEIN KINASE DOA"/>
    <property type="match status" value="1"/>
</dbReference>
<dbReference type="InterPro" id="IPR000261">
    <property type="entry name" value="EH_dom"/>
</dbReference>
<dbReference type="InterPro" id="IPR000719">
    <property type="entry name" value="Prot_kinase_dom"/>
</dbReference>
<evidence type="ECO:0000256" key="5">
    <source>
        <dbReference type="ARBA" id="ARBA00022840"/>
    </source>
</evidence>
<keyword evidence="10" id="KW-1185">Reference proteome</keyword>
<keyword evidence="3 6" id="KW-0547">Nucleotide-binding</keyword>
<organism evidence="9 10">
    <name type="scientific">Dactylonectria macrodidyma</name>
    <dbReference type="NCBI Taxonomy" id="307937"/>
    <lineage>
        <taxon>Eukaryota</taxon>
        <taxon>Fungi</taxon>
        <taxon>Dikarya</taxon>
        <taxon>Ascomycota</taxon>
        <taxon>Pezizomycotina</taxon>
        <taxon>Sordariomycetes</taxon>
        <taxon>Hypocreomycetidae</taxon>
        <taxon>Hypocreales</taxon>
        <taxon>Nectriaceae</taxon>
        <taxon>Dactylonectria</taxon>
    </lineage>
</organism>
<reference evidence="9" key="1">
    <citation type="journal article" date="2021" name="Nat. Commun.">
        <title>Genetic determinants of endophytism in the Arabidopsis root mycobiome.</title>
        <authorList>
            <person name="Mesny F."/>
            <person name="Miyauchi S."/>
            <person name="Thiergart T."/>
            <person name="Pickel B."/>
            <person name="Atanasova L."/>
            <person name="Karlsson M."/>
            <person name="Huettel B."/>
            <person name="Barry K.W."/>
            <person name="Haridas S."/>
            <person name="Chen C."/>
            <person name="Bauer D."/>
            <person name="Andreopoulos W."/>
            <person name="Pangilinan J."/>
            <person name="LaButti K."/>
            <person name="Riley R."/>
            <person name="Lipzen A."/>
            <person name="Clum A."/>
            <person name="Drula E."/>
            <person name="Henrissat B."/>
            <person name="Kohler A."/>
            <person name="Grigoriev I.V."/>
            <person name="Martin F.M."/>
            <person name="Hacquard S."/>
        </authorList>
    </citation>
    <scope>NUCLEOTIDE SEQUENCE</scope>
    <source>
        <strain evidence="9">MPI-CAGE-AT-0147</strain>
    </source>
</reference>
<keyword evidence="5 6" id="KW-0067">ATP-binding</keyword>
<evidence type="ECO:0000259" key="8">
    <source>
        <dbReference type="PROSITE" id="PS50031"/>
    </source>
</evidence>
<evidence type="ECO:0000256" key="1">
    <source>
        <dbReference type="ARBA" id="ARBA00022527"/>
    </source>
</evidence>
<feature type="domain" description="EH" evidence="8">
    <location>
        <begin position="169"/>
        <end position="211"/>
    </location>
</feature>
<evidence type="ECO:0000256" key="4">
    <source>
        <dbReference type="ARBA" id="ARBA00022777"/>
    </source>
</evidence>
<evidence type="ECO:0000256" key="2">
    <source>
        <dbReference type="ARBA" id="ARBA00022679"/>
    </source>
</evidence>
<comment type="caution">
    <text evidence="9">The sequence shown here is derived from an EMBL/GenBank/DDBJ whole genome shotgun (WGS) entry which is preliminary data.</text>
</comment>
<keyword evidence="2" id="KW-0808">Transferase</keyword>
<dbReference type="GO" id="GO:0043484">
    <property type="term" value="P:regulation of RNA splicing"/>
    <property type="evidence" value="ECO:0007669"/>
    <property type="project" value="TreeGrafter"/>
</dbReference>
<evidence type="ECO:0000313" key="10">
    <source>
        <dbReference type="Proteomes" id="UP000738349"/>
    </source>
</evidence>
<accession>A0A9P9JDS1</accession>
<dbReference type="AlphaFoldDB" id="A0A9P9JDS1"/>
<dbReference type="GO" id="GO:0004674">
    <property type="term" value="F:protein serine/threonine kinase activity"/>
    <property type="evidence" value="ECO:0007669"/>
    <property type="project" value="UniProtKB-KW"/>
</dbReference>
<feature type="binding site" evidence="6">
    <location>
        <position position="52"/>
    </location>
    <ligand>
        <name>ATP</name>
        <dbReference type="ChEBI" id="CHEBI:30616"/>
    </ligand>
</feature>
<dbReference type="GO" id="GO:0005634">
    <property type="term" value="C:nucleus"/>
    <property type="evidence" value="ECO:0007669"/>
    <property type="project" value="TreeGrafter"/>
</dbReference>
<keyword evidence="1" id="KW-0723">Serine/threonine-protein kinase</keyword>
<dbReference type="GO" id="GO:0005524">
    <property type="term" value="F:ATP binding"/>
    <property type="evidence" value="ECO:0007669"/>
    <property type="project" value="UniProtKB-UniRule"/>
</dbReference>
<gene>
    <name evidence="9" type="ORF">EDB81DRAFT_882268</name>
</gene>
<dbReference type="SUPFAM" id="SSF56112">
    <property type="entry name" value="Protein kinase-like (PK-like)"/>
    <property type="match status" value="1"/>
</dbReference>
<dbReference type="OrthoDB" id="5979581at2759"/>
<evidence type="ECO:0000256" key="3">
    <source>
        <dbReference type="ARBA" id="ARBA00022741"/>
    </source>
</evidence>
<dbReference type="PROSITE" id="PS50031">
    <property type="entry name" value="EH"/>
    <property type="match status" value="1"/>
</dbReference>
<evidence type="ECO:0000313" key="9">
    <source>
        <dbReference type="EMBL" id="KAH7153328.1"/>
    </source>
</evidence>